<evidence type="ECO:0000256" key="1">
    <source>
        <dbReference type="ARBA" id="ARBA00022679"/>
    </source>
</evidence>
<keyword evidence="4" id="KW-1185">Reference proteome</keyword>
<sequence length="299" mass="33485">MEVDSTSFVIDTDVEADNLRRMDIVEAVIAFIREANELLQQEIDLSPANQRVVDIVSRLSARLRAGYFPEEIEAILDNEYIRMNLRSLQHKLSEAECLAELDASRRICQTNQAVIADRLPNWNIYMELVGKELTILRQLSLRDGRADEAPIVFVGSGSLPLSAIILHLCGNAEVICVELDAAAYKASRALLKCLGLSNEITVVMMDGADFNYSSYKRIFVASLVQNKEAVLEQINRTASEPLVAVRTAEGIKQMMYESIDEARLNRQGWTIAARTRPDDQLVINSTLFLKRVACGERGH</sequence>
<reference evidence="3" key="1">
    <citation type="submission" date="2021-03" db="EMBL/GenBank/DDBJ databases">
        <title>Antimicrobial resistance genes in bacteria isolated from Japanese honey, and their potential for conferring macrolide and lincosamide resistance in the American foulbrood pathogen Paenibacillus larvae.</title>
        <authorList>
            <person name="Okamoto M."/>
            <person name="Kumagai M."/>
            <person name="Kanamori H."/>
            <person name="Takamatsu D."/>
        </authorList>
    </citation>
    <scope>NUCLEOTIDE SEQUENCE</scope>
    <source>
        <strain evidence="3">J40TS1</strain>
    </source>
</reference>
<dbReference type="Pfam" id="PF03059">
    <property type="entry name" value="NAS"/>
    <property type="match status" value="1"/>
</dbReference>
<evidence type="ECO:0000256" key="2">
    <source>
        <dbReference type="ARBA" id="ARBA00022691"/>
    </source>
</evidence>
<evidence type="ECO:0000313" key="3">
    <source>
        <dbReference type="EMBL" id="GIP16396.1"/>
    </source>
</evidence>
<dbReference type="EMBL" id="BOSE01000003">
    <property type="protein sequence ID" value="GIP16396.1"/>
    <property type="molecule type" value="Genomic_DNA"/>
</dbReference>
<comment type="caution">
    <text evidence="3">The sequence shown here is derived from an EMBL/GenBank/DDBJ whole genome shotgun (WGS) entry which is preliminary data.</text>
</comment>
<protein>
    <recommendedName>
        <fullName evidence="5">Nicotianamine synthase</fullName>
    </recommendedName>
</protein>
<name>A0A919YQD1_9BACL</name>
<dbReference type="GO" id="GO:0030418">
    <property type="term" value="P:nicotianamine biosynthetic process"/>
    <property type="evidence" value="ECO:0007669"/>
    <property type="project" value="InterPro"/>
</dbReference>
<dbReference type="Proteomes" id="UP000683139">
    <property type="component" value="Unassembled WGS sequence"/>
</dbReference>
<dbReference type="PANTHER" id="PTHR32266">
    <property type="entry name" value="NICOTIANAMINE SYNTHASE 3"/>
    <property type="match status" value="1"/>
</dbReference>
<accession>A0A919YQD1</accession>
<keyword evidence="1" id="KW-0808">Transferase</keyword>
<dbReference type="SUPFAM" id="SSF53335">
    <property type="entry name" value="S-adenosyl-L-methionine-dependent methyltransferases"/>
    <property type="match status" value="1"/>
</dbReference>
<dbReference type="GO" id="GO:0030410">
    <property type="term" value="F:nicotianamine synthase activity"/>
    <property type="evidence" value="ECO:0007669"/>
    <property type="project" value="InterPro"/>
</dbReference>
<dbReference type="InterPro" id="IPR004298">
    <property type="entry name" value="Nicotian_synth"/>
</dbReference>
<evidence type="ECO:0000313" key="4">
    <source>
        <dbReference type="Proteomes" id="UP000683139"/>
    </source>
</evidence>
<evidence type="ECO:0008006" key="5">
    <source>
        <dbReference type="Google" id="ProtNLM"/>
    </source>
</evidence>
<dbReference type="Gene3D" id="3.40.50.150">
    <property type="entry name" value="Vaccinia Virus protein VP39"/>
    <property type="match status" value="1"/>
</dbReference>
<proteinExistence type="predicted"/>
<dbReference type="AlphaFoldDB" id="A0A919YQD1"/>
<dbReference type="PANTHER" id="PTHR32266:SF12">
    <property type="entry name" value="NICOTIANAMINE SYNTHASE 3"/>
    <property type="match status" value="1"/>
</dbReference>
<organism evidence="3 4">
    <name type="scientific">Paenibacillus montaniterrae</name>
    <dbReference type="NCBI Taxonomy" id="429341"/>
    <lineage>
        <taxon>Bacteria</taxon>
        <taxon>Bacillati</taxon>
        <taxon>Bacillota</taxon>
        <taxon>Bacilli</taxon>
        <taxon>Bacillales</taxon>
        <taxon>Paenibacillaceae</taxon>
        <taxon>Paenibacillus</taxon>
    </lineage>
</organism>
<dbReference type="InterPro" id="IPR029063">
    <property type="entry name" value="SAM-dependent_MTases_sf"/>
</dbReference>
<keyword evidence="2" id="KW-0949">S-adenosyl-L-methionine</keyword>
<dbReference type="PROSITE" id="PS51142">
    <property type="entry name" value="NAS"/>
    <property type="match status" value="1"/>
</dbReference>
<gene>
    <name evidence="3" type="ORF">J40TS1_20380</name>
</gene>